<dbReference type="InterPro" id="IPR001610">
    <property type="entry name" value="PAC"/>
</dbReference>
<sequence>MNVSYKKYKFYTFSDDTMDDDSDERDTKRKSRNLSEKKRRDQFNVLVKELSCIVSANERKMDKSTVLKSTISYLKNHKEFVVRTRGNGAETNWKPTFLNYEEFTHLVLEAVDGFIIVFSTTGHIYYVSENITSLLGYLSNDILSMTIHELVTDEEYSDLCKLLVRSSKEGINVSITCHLRRRLKFQERTCHELVHFVGDFKFNKEEMHMDNELHGNSRIPDKSLVFIGTGKLQTPMLLKEMLLVDSRKPEFISRHSFEWKFLFLDHRAPAIIGYLPFELLGTSGYEYYHMDDIEKLVRCHQSLMRKGEGTSCCYRFLTKGQQWIWLQTRFYITYHQWNSKPEFIVCTHRVISYHDVVIQKKHDYMEPDQSSSEAESTVVQHLYYQPRPISKEEPDCTCTSMSADSPTSRLSDITQSMSTDIPSVTSTQYEVQADLQRKQVQLKAIIDRQQQELKRVSEQLFMARLGILHQHQQPTSPQSPKISSGTVSSTTAPISSVSSALIGSSSVIVQTSAFSKKPIILYKTPNSNTLKKQ</sequence>
<dbReference type="InterPro" id="IPR047230">
    <property type="entry name" value="CLOCK-like"/>
</dbReference>
<dbReference type="PROSITE" id="PS50112">
    <property type="entry name" value="PAS"/>
    <property type="match status" value="2"/>
</dbReference>
<dbReference type="GO" id="GO:0000978">
    <property type="term" value="F:RNA polymerase II cis-regulatory region sequence-specific DNA binding"/>
    <property type="evidence" value="ECO:0007669"/>
    <property type="project" value="TreeGrafter"/>
</dbReference>
<name>A0A6J2YHM1_SITOR</name>
<protein>
    <submittedName>
        <fullName evidence="11">CLOCK</fullName>
    </submittedName>
    <submittedName>
        <fullName evidence="13">Neuronal PAS domain-containing protein 2 isoform X1</fullName>
    </submittedName>
</protein>
<evidence type="ECO:0000256" key="7">
    <source>
        <dbReference type="SAM" id="Coils"/>
    </source>
</evidence>
<dbReference type="GO" id="GO:0005737">
    <property type="term" value="C:cytoplasm"/>
    <property type="evidence" value="ECO:0007669"/>
    <property type="project" value="InterPro"/>
</dbReference>
<dbReference type="SUPFAM" id="SSF47459">
    <property type="entry name" value="HLH, helix-loop-helix DNA-binding domain"/>
    <property type="match status" value="1"/>
</dbReference>
<dbReference type="EMBL" id="MH070263">
    <property type="protein sequence ID" value="QCC88563.1"/>
    <property type="molecule type" value="mRNA"/>
</dbReference>
<dbReference type="GO" id="GO:0046983">
    <property type="term" value="F:protein dimerization activity"/>
    <property type="evidence" value="ECO:0007669"/>
    <property type="project" value="InterPro"/>
</dbReference>
<evidence type="ECO:0000256" key="3">
    <source>
        <dbReference type="ARBA" id="ARBA00023108"/>
    </source>
</evidence>
<dbReference type="PROSITE" id="PS50888">
    <property type="entry name" value="BHLH"/>
    <property type="match status" value="1"/>
</dbReference>
<dbReference type="GeneID" id="115887342"/>
<dbReference type="SUPFAM" id="SSF55785">
    <property type="entry name" value="PYP-like sensor domain (PAS domain)"/>
    <property type="match status" value="2"/>
</dbReference>
<keyword evidence="4" id="KW-0238">DNA-binding</keyword>
<dbReference type="RefSeq" id="XP_030762614.1">
    <property type="nucleotide sequence ID" value="XM_030906754.1"/>
</dbReference>
<dbReference type="AlphaFoldDB" id="A0A6J2YHM1"/>
<proteinExistence type="evidence at transcript level"/>
<dbReference type="InterPro" id="IPR001067">
    <property type="entry name" value="Nuc_translocat"/>
</dbReference>
<dbReference type="Pfam" id="PF00010">
    <property type="entry name" value="HLH"/>
    <property type="match status" value="1"/>
</dbReference>
<feature type="domain" description="PAS" evidence="9">
    <location>
        <begin position="100"/>
        <end position="170"/>
    </location>
</feature>
<keyword evidence="12" id="KW-1185">Reference proteome</keyword>
<dbReference type="InterPro" id="IPR035965">
    <property type="entry name" value="PAS-like_dom_sf"/>
</dbReference>
<feature type="domain" description="BHLH" evidence="10">
    <location>
        <begin position="27"/>
        <end position="77"/>
    </location>
</feature>
<evidence type="ECO:0000256" key="6">
    <source>
        <dbReference type="ARBA" id="ARBA00023242"/>
    </source>
</evidence>
<dbReference type="InterPro" id="IPR000014">
    <property type="entry name" value="PAS"/>
</dbReference>
<evidence type="ECO:0000256" key="8">
    <source>
        <dbReference type="SAM" id="MobiDB-lite"/>
    </source>
</evidence>
<evidence type="ECO:0000313" key="12">
    <source>
        <dbReference type="Proteomes" id="UP000504635"/>
    </source>
</evidence>
<evidence type="ECO:0000313" key="13">
    <source>
        <dbReference type="RefSeq" id="XP_030762614.1"/>
    </source>
</evidence>
<evidence type="ECO:0000259" key="10">
    <source>
        <dbReference type="PROSITE" id="PS50888"/>
    </source>
</evidence>
<dbReference type="CDD" id="cd00130">
    <property type="entry name" value="PAS"/>
    <property type="match status" value="2"/>
</dbReference>
<dbReference type="GO" id="GO:0045944">
    <property type="term" value="P:positive regulation of transcription by RNA polymerase II"/>
    <property type="evidence" value="ECO:0007669"/>
    <property type="project" value="UniProtKB-ARBA"/>
</dbReference>
<dbReference type="SMART" id="SM00091">
    <property type="entry name" value="PAS"/>
    <property type="match status" value="2"/>
</dbReference>
<reference evidence="11" key="1">
    <citation type="submission" date="2018-03" db="EMBL/GenBank/DDBJ databases">
        <title>Identification of a novel CLOCK from Sitophilus oryzae.</title>
        <authorList>
            <person name="Hu F."/>
            <person name="Wei Z.J."/>
        </authorList>
    </citation>
    <scope>NUCLEOTIDE SEQUENCE</scope>
</reference>
<dbReference type="SMART" id="SM00353">
    <property type="entry name" value="HLH"/>
    <property type="match status" value="1"/>
</dbReference>
<feature type="compositionally biased region" description="Polar residues" evidence="8">
    <location>
        <begin position="397"/>
        <end position="411"/>
    </location>
</feature>
<dbReference type="PRINTS" id="PR00785">
    <property type="entry name" value="NCTRNSLOCATR"/>
</dbReference>
<keyword evidence="5" id="KW-0804">Transcription</keyword>
<keyword evidence="2" id="KW-0805">Transcription regulation</keyword>
<dbReference type="Pfam" id="PF14598">
    <property type="entry name" value="PAS_11"/>
    <property type="match status" value="1"/>
</dbReference>
<dbReference type="PANTHER" id="PTHR46055:SF3">
    <property type="entry name" value="CIRCADIAN LOCOMOTER OUTPUT CYCLES PROTEIN KAPUT"/>
    <property type="match status" value="1"/>
</dbReference>
<dbReference type="KEGG" id="soy:115887342"/>
<dbReference type="OrthoDB" id="411251at2759"/>
<evidence type="ECO:0000256" key="2">
    <source>
        <dbReference type="ARBA" id="ARBA00023015"/>
    </source>
</evidence>
<dbReference type="Gene3D" id="4.10.280.10">
    <property type="entry name" value="Helix-loop-helix DNA-binding domain"/>
    <property type="match status" value="1"/>
</dbReference>
<feature type="region of interest" description="Disordered" evidence="8">
    <location>
        <begin position="470"/>
        <end position="489"/>
    </location>
</feature>
<dbReference type="InterPro" id="IPR036638">
    <property type="entry name" value="HLH_DNA-bd_sf"/>
</dbReference>
<reference evidence="13" key="2">
    <citation type="submission" date="2025-04" db="UniProtKB">
        <authorList>
            <consortium name="RefSeq"/>
        </authorList>
    </citation>
    <scope>IDENTIFICATION</scope>
    <source>
        <tissue evidence="13">Gonads</tissue>
    </source>
</reference>
<dbReference type="CTD" id="38872"/>
<gene>
    <name evidence="13" type="primary">LOC115887342</name>
</gene>
<dbReference type="Proteomes" id="UP000504635">
    <property type="component" value="Unplaced"/>
</dbReference>
<dbReference type="InterPro" id="IPR011598">
    <property type="entry name" value="bHLH_dom"/>
</dbReference>
<evidence type="ECO:0000256" key="4">
    <source>
        <dbReference type="ARBA" id="ARBA00023125"/>
    </source>
</evidence>
<evidence type="ECO:0000259" key="9">
    <source>
        <dbReference type="PROSITE" id="PS50112"/>
    </source>
</evidence>
<dbReference type="Gene3D" id="3.30.450.20">
    <property type="entry name" value="PAS domain"/>
    <property type="match status" value="2"/>
</dbReference>
<feature type="coiled-coil region" evidence="7">
    <location>
        <begin position="432"/>
        <end position="459"/>
    </location>
</feature>
<dbReference type="PANTHER" id="PTHR46055">
    <property type="entry name" value="CIRCADIAN LOCOMOTER OUTPUT CYCLES PROTEIN KAPUT"/>
    <property type="match status" value="1"/>
</dbReference>
<keyword evidence="7" id="KW-0175">Coiled coil</keyword>
<dbReference type="GO" id="GO:1990513">
    <property type="term" value="C:CLOCK-BMAL transcription complex"/>
    <property type="evidence" value="ECO:0007669"/>
    <property type="project" value="TreeGrafter"/>
</dbReference>
<dbReference type="SMART" id="SM00086">
    <property type="entry name" value="PAC"/>
    <property type="match status" value="1"/>
</dbReference>
<keyword evidence="1" id="KW-0677">Repeat</keyword>
<feature type="region of interest" description="Disordered" evidence="8">
    <location>
        <begin position="390"/>
        <end position="411"/>
    </location>
</feature>
<accession>A0A6J2YHM1</accession>
<evidence type="ECO:0000313" key="11">
    <source>
        <dbReference type="EMBL" id="QCC88563.1"/>
    </source>
</evidence>
<organism evidence="12 13">
    <name type="scientific">Sitophilus oryzae</name>
    <name type="common">Rice weevil</name>
    <name type="synonym">Curculio oryzae</name>
    <dbReference type="NCBI Taxonomy" id="7048"/>
    <lineage>
        <taxon>Eukaryota</taxon>
        <taxon>Metazoa</taxon>
        <taxon>Ecdysozoa</taxon>
        <taxon>Arthropoda</taxon>
        <taxon>Hexapoda</taxon>
        <taxon>Insecta</taxon>
        <taxon>Pterygota</taxon>
        <taxon>Neoptera</taxon>
        <taxon>Endopterygota</taxon>
        <taxon>Coleoptera</taxon>
        <taxon>Polyphaga</taxon>
        <taxon>Cucujiformia</taxon>
        <taxon>Curculionidae</taxon>
        <taxon>Dryophthorinae</taxon>
        <taxon>Sitophilus</taxon>
    </lineage>
</organism>
<dbReference type="GO" id="GO:0032922">
    <property type="term" value="P:circadian regulation of gene expression"/>
    <property type="evidence" value="ECO:0007669"/>
    <property type="project" value="InterPro"/>
</dbReference>
<evidence type="ECO:0000256" key="5">
    <source>
        <dbReference type="ARBA" id="ARBA00023163"/>
    </source>
</evidence>
<feature type="domain" description="PAS" evidence="9">
    <location>
        <begin position="260"/>
        <end position="307"/>
    </location>
</feature>
<dbReference type="GO" id="GO:0000981">
    <property type="term" value="F:DNA-binding transcription factor activity, RNA polymerase II-specific"/>
    <property type="evidence" value="ECO:0007669"/>
    <property type="project" value="InterPro"/>
</dbReference>
<keyword evidence="6" id="KW-0539">Nucleus</keyword>
<evidence type="ECO:0000256" key="1">
    <source>
        <dbReference type="ARBA" id="ARBA00022737"/>
    </source>
</evidence>
<keyword evidence="3" id="KW-0090">Biological rhythms</keyword>